<name>A0A2P7MR82_9CYAN</name>
<dbReference type="EMBL" id="PXXO01000017">
    <property type="protein sequence ID" value="PSJ03729.1"/>
    <property type="molecule type" value="Genomic_DNA"/>
</dbReference>
<keyword evidence="2" id="KW-1185">Reference proteome</keyword>
<protein>
    <recommendedName>
        <fullName evidence="3">PilZ domain-containing protein</fullName>
    </recommendedName>
</protein>
<sequence length="110" mass="12247">MRSLTRFRLRNRPLAGFANLREGQRWPVEQPMEGWLQWEGRVLPVIPVDIANFSAGGVAIWVDPQLDLCPGGHGVLITQAHGRGCGYRPVKGCWQVKGANRSLVGLAFER</sequence>
<comment type="caution">
    <text evidence="1">The sequence shown here is derived from an EMBL/GenBank/DDBJ whole genome shotgun (WGS) entry which is preliminary data.</text>
</comment>
<dbReference type="Proteomes" id="UP000243002">
    <property type="component" value="Unassembled WGS sequence"/>
</dbReference>
<reference evidence="1 2" key="1">
    <citation type="journal article" date="2018" name="Environ. Microbiol.">
        <title>Ecological and genomic features of two widespread freshwater picocyanobacteria.</title>
        <authorList>
            <person name="Cabello-Yeves P.J."/>
            <person name="Picazo A."/>
            <person name="Camacho A."/>
            <person name="Callieri C."/>
            <person name="Rosselli R."/>
            <person name="Roda-Garcia J.J."/>
            <person name="Coutinho F.H."/>
            <person name="Rodriguez-Valera F."/>
        </authorList>
    </citation>
    <scope>NUCLEOTIDE SEQUENCE [LARGE SCALE GENOMIC DNA]</scope>
    <source>
        <strain evidence="1 2">Tous</strain>
    </source>
</reference>
<gene>
    <name evidence="1" type="ORF">C7K55_12085</name>
</gene>
<evidence type="ECO:0008006" key="3">
    <source>
        <dbReference type="Google" id="ProtNLM"/>
    </source>
</evidence>
<proteinExistence type="predicted"/>
<organism evidence="1 2">
    <name type="scientific">Cyanobium usitatum str. Tous</name>
    <dbReference type="NCBI Taxonomy" id="2116684"/>
    <lineage>
        <taxon>Bacteria</taxon>
        <taxon>Bacillati</taxon>
        <taxon>Cyanobacteriota</taxon>
        <taxon>Cyanophyceae</taxon>
        <taxon>Synechococcales</taxon>
        <taxon>Prochlorococcaceae</taxon>
        <taxon>Cyanobium</taxon>
    </lineage>
</organism>
<evidence type="ECO:0000313" key="2">
    <source>
        <dbReference type="Proteomes" id="UP000243002"/>
    </source>
</evidence>
<evidence type="ECO:0000313" key="1">
    <source>
        <dbReference type="EMBL" id="PSJ03729.1"/>
    </source>
</evidence>
<dbReference type="AlphaFoldDB" id="A0A2P7MR82"/>
<accession>A0A2P7MR82</accession>